<comment type="caution">
    <text evidence="2">The sequence shown here is derived from an EMBL/GenBank/DDBJ whole genome shotgun (WGS) entry which is preliminary data.</text>
</comment>
<dbReference type="InterPro" id="IPR038883">
    <property type="entry name" value="AN11006-like"/>
</dbReference>
<evidence type="ECO:0000313" key="3">
    <source>
        <dbReference type="Proteomes" id="UP000779574"/>
    </source>
</evidence>
<feature type="compositionally biased region" description="Acidic residues" evidence="1">
    <location>
        <begin position="438"/>
        <end position="448"/>
    </location>
</feature>
<dbReference type="Proteomes" id="UP000779574">
    <property type="component" value="Unassembled WGS sequence"/>
</dbReference>
<proteinExistence type="predicted"/>
<dbReference type="OrthoDB" id="3510794at2759"/>
<reference evidence="2" key="1">
    <citation type="journal article" date="2021" name="J Fungi (Basel)">
        <title>Virulence traits and population genomics of the black yeast Aureobasidium melanogenum.</title>
        <authorList>
            <person name="Cernosa A."/>
            <person name="Sun X."/>
            <person name="Gostincar C."/>
            <person name="Fang C."/>
            <person name="Gunde-Cimerman N."/>
            <person name="Song Z."/>
        </authorList>
    </citation>
    <scope>NUCLEOTIDE SEQUENCE</scope>
    <source>
        <strain evidence="2">EXF-9911</strain>
    </source>
</reference>
<feature type="region of interest" description="Disordered" evidence="1">
    <location>
        <begin position="433"/>
        <end position="458"/>
    </location>
</feature>
<gene>
    <name evidence="2" type="ORF">KCU76_g14200</name>
</gene>
<organism evidence="2 3">
    <name type="scientific">Aureobasidium melanogenum</name>
    <name type="common">Aureobasidium pullulans var. melanogenum</name>
    <dbReference type="NCBI Taxonomy" id="46634"/>
    <lineage>
        <taxon>Eukaryota</taxon>
        <taxon>Fungi</taxon>
        <taxon>Dikarya</taxon>
        <taxon>Ascomycota</taxon>
        <taxon>Pezizomycotina</taxon>
        <taxon>Dothideomycetes</taxon>
        <taxon>Dothideomycetidae</taxon>
        <taxon>Dothideales</taxon>
        <taxon>Saccotheciaceae</taxon>
        <taxon>Aureobasidium</taxon>
    </lineage>
</organism>
<feature type="compositionally biased region" description="Basic and acidic residues" evidence="1">
    <location>
        <begin position="449"/>
        <end position="458"/>
    </location>
</feature>
<dbReference type="AlphaFoldDB" id="A0A9P8J279"/>
<feature type="non-terminal residue" evidence="2">
    <location>
        <position position="507"/>
    </location>
</feature>
<sequence>MSQIFRFMDLPAELRNRIYSYALSLDFFDKAHEKSFTRGYTHTTKQCNVLLMNHKTSDEAKKMFLSTPITLSYGLELEMSLDSMLISHMGPDSVRNYFPASRFQNTSHLTISDVGYRGKERDSLKEKHFLGLSHLLREVAEICREGHKLKHLLVSFQSDLVKEYIDQLTTSEIAQKWMFEVISSLREIQGVGSGRVTLDVDINHSSTTKQQLIADMESPLKGLLSLPKHVRQKIYGYALDFNDAAKQMRVYRSLGSLTLTTPTMLLLNRQISAEVASYIREVPLEISTDPSVDLAFLREHISLETVGHIKHVRLNVQRGEQLLWLASDLVEAWTRGNDELTAGSRLESFELNYHEPGLRRTRLEKNERYPPEYVANAMTHFGKMRSIPEVRIMGTLPRCFTDAIKSNMMQSPACETQCCPRYLENGLKTSSDYKEYESDSEYDPEEDDGAPKSLEEYEHRFEQGENMPDYFYTMSMEEERANEDARWWADEIRRHPSLYGLSAESDE</sequence>
<dbReference type="PANTHER" id="PTHR42085:SF1">
    <property type="entry name" value="F-BOX DOMAIN-CONTAINING PROTEIN"/>
    <property type="match status" value="1"/>
</dbReference>
<protein>
    <submittedName>
        <fullName evidence="2">Uncharacterized protein</fullName>
    </submittedName>
</protein>
<reference evidence="2" key="2">
    <citation type="submission" date="2021-08" db="EMBL/GenBank/DDBJ databases">
        <authorList>
            <person name="Gostincar C."/>
            <person name="Sun X."/>
            <person name="Song Z."/>
            <person name="Gunde-Cimerman N."/>
        </authorList>
    </citation>
    <scope>NUCLEOTIDE SEQUENCE</scope>
    <source>
        <strain evidence="2">EXF-9911</strain>
    </source>
</reference>
<evidence type="ECO:0000313" key="2">
    <source>
        <dbReference type="EMBL" id="KAG9681867.1"/>
    </source>
</evidence>
<dbReference type="PANTHER" id="PTHR42085">
    <property type="entry name" value="F-BOX DOMAIN-CONTAINING PROTEIN"/>
    <property type="match status" value="1"/>
</dbReference>
<dbReference type="EMBL" id="JAHFXF010000841">
    <property type="protein sequence ID" value="KAG9681867.1"/>
    <property type="molecule type" value="Genomic_DNA"/>
</dbReference>
<evidence type="ECO:0000256" key="1">
    <source>
        <dbReference type="SAM" id="MobiDB-lite"/>
    </source>
</evidence>
<accession>A0A9P8J279</accession>
<name>A0A9P8J279_AURME</name>